<reference evidence="2" key="1">
    <citation type="journal article" date="2016" name="Nat. Genet.">
        <title>The genome sequences of Arachis duranensis and Arachis ipaensis, the diploid ancestors of cultivated peanut.</title>
        <authorList>
            <person name="Bertioli D.J."/>
            <person name="Cannon S.B."/>
            <person name="Froenicke L."/>
            <person name="Huang G."/>
            <person name="Farmer A.D."/>
            <person name="Cannon E.K."/>
            <person name="Liu X."/>
            <person name="Gao D."/>
            <person name="Clevenger J."/>
            <person name="Dash S."/>
            <person name="Ren L."/>
            <person name="Moretzsohn M.C."/>
            <person name="Shirasawa K."/>
            <person name="Huang W."/>
            <person name="Vidigal B."/>
            <person name="Abernathy B."/>
            <person name="Chu Y."/>
            <person name="Niederhuth C.E."/>
            <person name="Umale P."/>
            <person name="Araujo A.C."/>
            <person name="Kozik A."/>
            <person name="Kim K.D."/>
            <person name="Burow M.D."/>
            <person name="Varshney R.K."/>
            <person name="Wang X."/>
            <person name="Zhang X."/>
            <person name="Barkley N."/>
            <person name="Guimaraes P.M."/>
            <person name="Isobe S."/>
            <person name="Guo B."/>
            <person name="Liao B."/>
            <person name="Stalker H.T."/>
            <person name="Schmitz R.J."/>
            <person name="Scheffler B.E."/>
            <person name="Leal-Bertioli S.C."/>
            <person name="Xun X."/>
            <person name="Jackson S.A."/>
            <person name="Michelmore R."/>
            <person name="Ozias-Akins P."/>
        </authorList>
    </citation>
    <scope>NUCLEOTIDE SEQUENCE [LARGE SCALE GENOMIC DNA]</scope>
    <source>
        <strain evidence="2">cv. V14167</strain>
    </source>
</reference>
<proteinExistence type="predicted"/>
<feature type="compositionally biased region" description="Low complexity" evidence="1">
    <location>
        <begin position="29"/>
        <end position="38"/>
    </location>
</feature>
<dbReference type="PANTHER" id="PTHR33625">
    <property type="entry name" value="OS08G0179900 PROTEIN"/>
    <property type="match status" value="1"/>
</dbReference>
<evidence type="ECO:0000256" key="1">
    <source>
        <dbReference type="SAM" id="MobiDB-lite"/>
    </source>
</evidence>
<dbReference type="GeneID" id="107495503"/>
<reference evidence="3" key="2">
    <citation type="submission" date="2025-08" db="UniProtKB">
        <authorList>
            <consortium name="RefSeq"/>
        </authorList>
    </citation>
    <scope>IDENTIFICATION</scope>
    <source>
        <tissue evidence="3">Whole plant</tissue>
    </source>
</reference>
<dbReference type="RefSeq" id="XP_020981089.1">
    <property type="nucleotide sequence ID" value="XM_021125430.2"/>
</dbReference>
<accession>A0A6P5M748</accession>
<dbReference type="AlphaFoldDB" id="A0A6P5M748"/>
<evidence type="ECO:0000313" key="2">
    <source>
        <dbReference type="Proteomes" id="UP000515211"/>
    </source>
</evidence>
<sequence>MLRSLKSVGRAVSRSRESLGVPVTPPRSDPFSSSSSSHKEQLSSLLNPLSFSSARFLYAKKLSACADESEWVCVDGFERHGGYVIGPVPSHSEVDHAVSALQQVFADQVSSSDSKVSDPDWEEPSLSSYNSASLQPNNAYDRVYYAFHLLKNDPYVQRMVKSLSSDKVVWDAVLENEAVRELREAISAASISDEEEHDPSDDDDGDDSFHARNFVVRIFESARAIFKEIIEKITDLVNKLFQPIFNRRTHANADSLDAFNDKLRNSFILSIMVLMFVLLTRAQARA</sequence>
<organism evidence="2 3">
    <name type="scientific">Arachis duranensis</name>
    <name type="common">Wild peanut</name>
    <dbReference type="NCBI Taxonomy" id="130453"/>
    <lineage>
        <taxon>Eukaryota</taxon>
        <taxon>Viridiplantae</taxon>
        <taxon>Streptophyta</taxon>
        <taxon>Embryophyta</taxon>
        <taxon>Tracheophyta</taxon>
        <taxon>Spermatophyta</taxon>
        <taxon>Magnoliopsida</taxon>
        <taxon>eudicotyledons</taxon>
        <taxon>Gunneridae</taxon>
        <taxon>Pentapetalae</taxon>
        <taxon>rosids</taxon>
        <taxon>fabids</taxon>
        <taxon>Fabales</taxon>
        <taxon>Fabaceae</taxon>
        <taxon>Papilionoideae</taxon>
        <taxon>50 kb inversion clade</taxon>
        <taxon>dalbergioids sensu lato</taxon>
        <taxon>Dalbergieae</taxon>
        <taxon>Pterocarpus clade</taxon>
        <taxon>Arachis</taxon>
    </lineage>
</organism>
<dbReference type="KEGG" id="adu:107495503"/>
<dbReference type="Proteomes" id="UP000515211">
    <property type="component" value="Chromosome 3"/>
</dbReference>
<dbReference type="PANTHER" id="PTHR33625:SF3">
    <property type="entry name" value="OS04G0550700 PROTEIN"/>
    <property type="match status" value="1"/>
</dbReference>
<evidence type="ECO:0000313" key="3">
    <source>
        <dbReference type="RefSeq" id="XP_020981089.1"/>
    </source>
</evidence>
<protein>
    <submittedName>
        <fullName evidence="3">Uncharacterized protein LOC107495503 isoform X1</fullName>
    </submittedName>
</protein>
<feature type="region of interest" description="Disordered" evidence="1">
    <location>
        <begin position="1"/>
        <end position="38"/>
    </location>
</feature>
<keyword evidence="2" id="KW-1185">Reference proteome</keyword>
<gene>
    <name evidence="3" type="primary">LOC107495503</name>
</gene>
<name>A0A6P5M748_ARADU</name>